<feature type="domain" description="Glycosyltransferase 2-like" evidence="1">
    <location>
        <begin position="4"/>
        <end position="170"/>
    </location>
</feature>
<gene>
    <name evidence="2" type="ORF">EV688_11420</name>
</gene>
<dbReference type="InterPro" id="IPR029044">
    <property type="entry name" value="Nucleotide-diphossugar_trans"/>
</dbReference>
<keyword evidence="3" id="KW-1185">Reference proteome</keyword>
<organism evidence="2 3">
    <name type="scientific">Chromatocurvus halotolerans</name>
    <dbReference type="NCBI Taxonomy" id="1132028"/>
    <lineage>
        <taxon>Bacteria</taxon>
        <taxon>Pseudomonadati</taxon>
        <taxon>Pseudomonadota</taxon>
        <taxon>Gammaproteobacteria</taxon>
        <taxon>Cellvibrionales</taxon>
        <taxon>Halieaceae</taxon>
        <taxon>Chromatocurvus</taxon>
    </lineage>
</organism>
<accession>A0A4R2KNY4</accession>
<dbReference type="InterPro" id="IPR001173">
    <property type="entry name" value="Glyco_trans_2-like"/>
</dbReference>
<dbReference type="Pfam" id="PF00535">
    <property type="entry name" value="Glycos_transf_2"/>
    <property type="match status" value="1"/>
</dbReference>
<dbReference type="CDD" id="cd00761">
    <property type="entry name" value="Glyco_tranf_GTA_type"/>
    <property type="match status" value="1"/>
</dbReference>
<evidence type="ECO:0000313" key="2">
    <source>
        <dbReference type="EMBL" id="TCO74307.1"/>
    </source>
</evidence>
<comment type="caution">
    <text evidence="2">The sequence shown here is derived from an EMBL/GenBank/DDBJ whole genome shotgun (WGS) entry which is preliminary data.</text>
</comment>
<dbReference type="Proteomes" id="UP000294980">
    <property type="component" value="Unassembled WGS sequence"/>
</dbReference>
<evidence type="ECO:0000313" key="3">
    <source>
        <dbReference type="Proteomes" id="UP000294980"/>
    </source>
</evidence>
<dbReference type="PANTHER" id="PTHR43685:SF2">
    <property type="entry name" value="GLYCOSYLTRANSFERASE 2-LIKE DOMAIN-CONTAINING PROTEIN"/>
    <property type="match status" value="1"/>
</dbReference>
<dbReference type="Gene3D" id="3.90.550.10">
    <property type="entry name" value="Spore Coat Polysaccharide Biosynthesis Protein SpsA, Chain A"/>
    <property type="match status" value="1"/>
</dbReference>
<proteinExistence type="predicted"/>
<dbReference type="AlphaFoldDB" id="A0A4R2KNY4"/>
<dbReference type="PANTHER" id="PTHR43685">
    <property type="entry name" value="GLYCOSYLTRANSFERASE"/>
    <property type="match status" value="1"/>
</dbReference>
<sequence length="315" mass="35687">MKISILFATHNGAKTLPYMLESLSEINCPYEWELLAVNNESSDETEAILQSYIGELPIRILNQPKRGKNRSLNLGLKEATGDLIVLTDDDVVPNEDWIVRLVDCAEANPKFDIFAGRIGPLWPCQPDPVIIRNVPLGTTYAISPTTLNEGPINPGNVWGPNMAIRRRVFDAGHTFNEHVGPDKGRYIMGSETEFTERLHVAGYKCWFCDAAVVKHIIRENQMTQSWVIDRAFRSGRGERVRAKDDEFAVPSFIGIPRWRIRVLLRSYYLSAFHLLTGDTDARFAARWEISFLHGYINESLKVKLRGEQSLKADGK</sequence>
<evidence type="ECO:0000259" key="1">
    <source>
        <dbReference type="Pfam" id="PF00535"/>
    </source>
</evidence>
<protein>
    <recommendedName>
        <fullName evidence="1">Glycosyltransferase 2-like domain-containing protein</fullName>
    </recommendedName>
</protein>
<name>A0A4R2KNY4_9GAMM</name>
<dbReference type="RefSeq" id="WP_162883969.1">
    <property type="nucleotide sequence ID" value="NZ_QQSW01000018.1"/>
</dbReference>
<dbReference type="SUPFAM" id="SSF53448">
    <property type="entry name" value="Nucleotide-diphospho-sugar transferases"/>
    <property type="match status" value="1"/>
</dbReference>
<dbReference type="InterPro" id="IPR050834">
    <property type="entry name" value="Glycosyltransf_2"/>
</dbReference>
<dbReference type="EMBL" id="SLWX01000014">
    <property type="protein sequence ID" value="TCO74307.1"/>
    <property type="molecule type" value="Genomic_DNA"/>
</dbReference>
<reference evidence="2 3" key="1">
    <citation type="submission" date="2019-03" db="EMBL/GenBank/DDBJ databases">
        <title>Genomic Encyclopedia of Type Strains, Phase IV (KMG-IV): sequencing the most valuable type-strain genomes for metagenomic binning, comparative biology and taxonomic classification.</title>
        <authorList>
            <person name="Goeker M."/>
        </authorList>
    </citation>
    <scope>NUCLEOTIDE SEQUENCE [LARGE SCALE GENOMIC DNA]</scope>
    <source>
        <strain evidence="2 3">DSM 23344</strain>
    </source>
</reference>